<accession>A0ABP3JYF7</accession>
<protein>
    <recommendedName>
        <fullName evidence="3">Restriction endonuclease</fullName>
    </recommendedName>
</protein>
<evidence type="ECO:0000313" key="1">
    <source>
        <dbReference type="EMBL" id="GAA0464761.1"/>
    </source>
</evidence>
<evidence type="ECO:0000313" key="2">
    <source>
        <dbReference type="Proteomes" id="UP001500713"/>
    </source>
</evidence>
<reference evidence="2" key="1">
    <citation type="journal article" date="2019" name="Int. J. Syst. Evol. Microbiol.">
        <title>The Global Catalogue of Microorganisms (GCM) 10K type strain sequencing project: providing services to taxonomists for standard genome sequencing and annotation.</title>
        <authorList>
            <consortium name="The Broad Institute Genomics Platform"/>
            <consortium name="The Broad Institute Genome Sequencing Center for Infectious Disease"/>
            <person name="Wu L."/>
            <person name="Ma J."/>
        </authorList>
    </citation>
    <scope>NUCLEOTIDE SEQUENCE [LARGE SCALE GENOMIC DNA]</scope>
    <source>
        <strain evidence="2">JCM 14162</strain>
    </source>
</reference>
<evidence type="ECO:0008006" key="3">
    <source>
        <dbReference type="Google" id="ProtNLM"/>
    </source>
</evidence>
<gene>
    <name evidence="1" type="ORF">GCM10009096_01560</name>
</gene>
<organism evidence="1 2">
    <name type="scientific">Parasphingorhabdus litoris</name>
    <dbReference type="NCBI Taxonomy" id="394733"/>
    <lineage>
        <taxon>Bacteria</taxon>
        <taxon>Pseudomonadati</taxon>
        <taxon>Pseudomonadota</taxon>
        <taxon>Alphaproteobacteria</taxon>
        <taxon>Sphingomonadales</taxon>
        <taxon>Sphingomonadaceae</taxon>
        <taxon>Parasphingorhabdus</taxon>
    </lineage>
</organism>
<name>A0ABP3JYF7_9SPHN</name>
<proteinExistence type="predicted"/>
<comment type="caution">
    <text evidence="1">The sequence shown here is derived from an EMBL/GenBank/DDBJ whole genome shotgun (WGS) entry which is preliminary data.</text>
</comment>
<dbReference type="Proteomes" id="UP001500713">
    <property type="component" value="Unassembled WGS sequence"/>
</dbReference>
<keyword evidence="2" id="KW-1185">Reference proteome</keyword>
<dbReference type="EMBL" id="BAAAEM010000002">
    <property type="protein sequence ID" value="GAA0464761.1"/>
    <property type="molecule type" value="Genomic_DNA"/>
</dbReference>
<sequence>MGENPGEDQITINLIARFHLDETIRKIFHHWEYQFEPFGEDESGASFSKGKIDFAVFWDLEREKYLAYEAKRLNVTSKNGFASLATVYVTEGLIRFVTEQYSEGLPVGCMIGYVIDGNIASVHPKIEKAISDKSTLVGLISGPTDLPSIAKSTRFETDHKRKKGSSKINIRHALVSC</sequence>